<evidence type="ECO:0000256" key="1">
    <source>
        <dbReference type="SAM" id="Phobius"/>
    </source>
</evidence>
<dbReference type="EMBL" id="RBLG01000003">
    <property type="protein sequence ID" value="RKS50479.1"/>
    <property type="molecule type" value="Genomic_DNA"/>
</dbReference>
<dbReference type="AlphaFoldDB" id="A0A495PPA0"/>
<evidence type="ECO:0000313" key="2">
    <source>
        <dbReference type="EMBL" id="RKS50479.1"/>
    </source>
</evidence>
<keyword evidence="1" id="KW-1133">Transmembrane helix</keyword>
<dbReference type="Proteomes" id="UP000276282">
    <property type="component" value="Unassembled WGS sequence"/>
</dbReference>
<reference evidence="2 3" key="1">
    <citation type="submission" date="2018-10" db="EMBL/GenBank/DDBJ databases">
        <title>Genomic Encyclopedia of Archaeal and Bacterial Type Strains, Phase II (KMG-II): from individual species to whole genera.</title>
        <authorList>
            <person name="Goeker M."/>
        </authorList>
    </citation>
    <scope>NUCLEOTIDE SEQUENCE [LARGE SCALE GENOMIC DNA]</scope>
    <source>
        <strain evidence="2 3">DSM 19839</strain>
    </source>
</reference>
<accession>A0A495PPA0</accession>
<dbReference type="OrthoDB" id="1350655at2"/>
<name>A0A495PPA0_9FLAO</name>
<comment type="caution">
    <text evidence="2">The sequence shown here is derived from an EMBL/GenBank/DDBJ whole genome shotgun (WGS) entry which is preliminary data.</text>
</comment>
<feature type="transmembrane region" description="Helical" evidence="1">
    <location>
        <begin position="6"/>
        <end position="28"/>
    </location>
</feature>
<protein>
    <submittedName>
        <fullName evidence="2">Uncharacterized protein</fullName>
    </submittedName>
</protein>
<sequence length="239" mass="28014">MNFDIITYLSFFAFIYVYSRLAIHYLPVIYSHFLNENLSLVNSVEKPRLLFHFTGLSFMHLMSNFHHSNQTSNLAVQLIIVLVYLLGLYFCLTSWRENFKSSFLKKIISNSDKSPNNFNLSISDIHLTQLYNEMVRFDLIDQEATSLLDFKNVLLEDWGNQRSRIHLKMDGPSCREFYDHLIKTFPHNSITLKNLFVTSGLLIRPDGKKYNYNTLKNAPTRSPISKQHEALEAIFQKFK</sequence>
<evidence type="ECO:0000313" key="3">
    <source>
        <dbReference type="Proteomes" id="UP000276282"/>
    </source>
</evidence>
<gene>
    <name evidence="2" type="ORF">BC962_2240</name>
</gene>
<feature type="transmembrane region" description="Helical" evidence="1">
    <location>
        <begin position="74"/>
        <end position="95"/>
    </location>
</feature>
<keyword evidence="3" id="KW-1185">Reference proteome</keyword>
<keyword evidence="1" id="KW-0472">Membrane</keyword>
<keyword evidence="1" id="KW-0812">Transmembrane</keyword>
<proteinExistence type="predicted"/>
<organism evidence="2 3">
    <name type="scientific">Gillisia mitskevichiae</name>
    <dbReference type="NCBI Taxonomy" id="270921"/>
    <lineage>
        <taxon>Bacteria</taxon>
        <taxon>Pseudomonadati</taxon>
        <taxon>Bacteroidota</taxon>
        <taxon>Flavobacteriia</taxon>
        <taxon>Flavobacteriales</taxon>
        <taxon>Flavobacteriaceae</taxon>
        <taxon>Gillisia</taxon>
    </lineage>
</organism>